<dbReference type="EMBL" id="PDND01000042">
    <property type="protein sequence ID" value="PGH34363.1"/>
    <property type="molecule type" value="Genomic_DNA"/>
</dbReference>
<protein>
    <submittedName>
        <fullName evidence="1">Uncharacterized protein</fullName>
    </submittedName>
</protein>
<evidence type="ECO:0000313" key="2">
    <source>
        <dbReference type="Proteomes" id="UP000226031"/>
    </source>
</evidence>
<dbReference type="AlphaFoldDB" id="A0A2B7ZMH2"/>
<comment type="caution">
    <text evidence="1">The sequence shown here is derived from an EMBL/GenBank/DDBJ whole genome shotgun (WGS) entry which is preliminary data.</text>
</comment>
<dbReference type="Proteomes" id="UP000226031">
    <property type="component" value="Unassembled WGS sequence"/>
</dbReference>
<gene>
    <name evidence="1" type="ORF">GX50_02846</name>
</gene>
<sequence length="99" mass="10703">MENSPVTIFGLGAMGPGAVCQGARNWVCCDAANPVAGSKDTGPCCAQYVESRVKRRGFRWNLFNLLFKLIERRVGAGNDREGLSALIRMILKDGAKDSV</sequence>
<keyword evidence="2" id="KW-1185">Reference proteome</keyword>
<name>A0A2B7ZMH2_9EURO</name>
<evidence type="ECO:0000313" key="1">
    <source>
        <dbReference type="EMBL" id="PGH34363.1"/>
    </source>
</evidence>
<reference evidence="1 2" key="1">
    <citation type="submission" date="2017-10" db="EMBL/GenBank/DDBJ databases">
        <title>Comparative genomics in systemic dimorphic fungi from Ajellomycetaceae.</title>
        <authorList>
            <person name="Munoz J.F."/>
            <person name="Mcewen J.G."/>
            <person name="Clay O.K."/>
            <person name="Cuomo C.A."/>
        </authorList>
    </citation>
    <scope>NUCLEOTIDE SEQUENCE [LARGE SCALE GENOMIC DNA]</scope>
    <source>
        <strain evidence="1 2">UAMH4076</strain>
    </source>
</reference>
<accession>A0A2B7ZMH2</accession>
<proteinExistence type="predicted"/>
<organism evidence="1 2">
    <name type="scientific">[Emmonsia] crescens</name>
    <dbReference type="NCBI Taxonomy" id="73230"/>
    <lineage>
        <taxon>Eukaryota</taxon>
        <taxon>Fungi</taxon>
        <taxon>Dikarya</taxon>
        <taxon>Ascomycota</taxon>
        <taxon>Pezizomycotina</taxon>
        <taxon>Eurotiomycetes</taxon>
        <taxon>Eurotiomycetidae</taxon>
        <taxon>Onygenales</taxon>
        <taxon>Ajellomycetaceae</taxon>
        <taxon>Emergomyces</taxon>
    </lineage>
</organism>